<organism evidence="2 3">
    <name type="scientific">Saccharopolyspora hirsuta</name>
    <dbReference type="NCBI Taxonomy" id="1837"/>
    <lineage>
        <taxon>Bacteria</taxon>
        <taxon>Bacillati</taxon>
        <taxon>Actinomycetota</taxon>
        <taxon>Actinomycetes</taxon>
        <taxon>Pseudonocardiales</taxon>
        <taxon>Pseudonocardiaceae</taxon>
        <taxon>Saccharopolyspora</taxon>
    </lineage>
</organism>
<sequence>MSNMTQDGRKLWNVGDTAGTPRTRALAAALRSALDDSGLTARQVGRLLDKSHSTISQWQTGKRVPTTDDVSAFLAVLGVTGKRRRQVLDLARNARDSNWLAGGVSEQLAGIIECERTAIEIVDWCPLVISGLLQTEAYARAIIGDNDALAPQEIDKRVALRLDRRNQLDQRDGQPVDHTVFIGEPALRQCIGGKDVLVEQLHRLVELNGKRGTTIQVVPTGGGWHPGLMGPFVIYGFKESPAIVAIENHKSSVFLYEDDDVVAYRRASASIRRNAISPEESSGFILDVIGQLEEK</sequence>
<feature type="domain" description="HTH cro/C1-type" evidence="1">
    <location>
        <begin position="30"/>
        <end position="84"/>
    </location>
</feature>
<dbReference type="GO" id="GO:0003677">
    <property type="term" value="F:DNA binding"/>
    <property type="evidence" value="ECO:0007669"/>
    <property type="project" value="InterPro"/>
</dbReference>
<dbReference type="Pfam" id="PF13560">
    <property type="entry name" value="HTH_31"/>
    <property type="match status" value="1"/>
</dbReference>
<dbReference type="Gene3D" id="1.10.260.40">
    <property type="entry name" value="lambda repressor-like DNA-binding domains"/>
    <property type="match status" value="1"/>
</dbReference>
<dbReference type="InterPro" id="IPR001387">
    <property type="entry name" value="Cro/C1-type_HTH"/>
</dbReference>
<evidence type="ECO:0000259" key="1">
    <source>
        <dbReference type="PROSITE" id="PS50943"/>
    </source>
</evidence>
<name>A0A5M7BH32_SACHI</name>
<dbReference type="InterPro" id="IPR043917">
    <property type="entry name" value="DUF5753"/>
</dbReference>
<gene>
    <name evidence="2" type="ORF">F1721_29405</name>
</gene>
<dbReference type="EMBL" id="VWPH01000016">
    <property type="protein sequence ID" value="KAA5827104.1"/>
    <property type="molecule type" value="Genomic_DNA"/>
</dbReference>
<dbReference type="OrthoDB" id="3671051at2"/>
<keyword evidence="3" id="KW-1185">Reference proteome</keyword>
<comment type="caution">
    <text evidence="2">The sequence shown here is derived from an EMBL/GenBank/DDBJ whole genome shotgun (WGS) entry which is preliminary data.</text>
</comment>
<accession>A0A5M7BH32</accession>
<reference evidence="2 3" key="1">
    <citation type="submission" date="2019-09" db="EMBL/GenBank/DDBJ databases">
        <title>Draft genome sequence of the thermophilic Saccharopolyspora hirsuta VKM Ac-666T.</title>
        <authorList>
            <person name="Lobastova T.G."/>
            <person name="Fokina V."/>
            <person name="Bragin E.Y."/>
            <person name="Shtratnikova V.Y."/>
            <person name="Starodumova I.P."/>
            <person name="Tarlachkov S.V."/>
            <person name="Donova M.V."/>
        </authorList>
    </citation>
    <scope>NUCLEOTIDE SEQUENCE [LARGE SCALE GENOMIC DNA]</scope>
    <source>
        <strain evidence="2 3">VKM Ac-666</strain>
    </source>
</reference>
<dbReference type="SUPFAM" id="SSF47413">
    <property type="entry name" value="lambda repressor-like DNA-binding domains"/>
    <property type="match status" value="1"/>
</dbReference>
<protein>
    <submittedName>
        <fullName evidence="2">Helix-turn-helix domain-containing protein</fullName>
    </submittedName>
</protein>
<evidence type="ECO:0000313" key="3">
    <source>
        <dbReference type="Proteomes" id="UP000323946"/>
    </source>
</evidence>
<dbReference type="InterPro" id="IPR010982">
    <property type="entry name" value="Lambda_DNA-bd_dom_sf"/>
</dbReference>
<dbReference type="Proteomes" id="UP000323946">
    <property type="component" value="Unassembled WGS sequence"/>
</dbReference>
<dbReference type="PROSITE" id="PS50943">
    <property type="entry name" value="HTH_CROC1"/>
    <property type="match status" value="1"/>
</dbReference>
<evidence type="ECO:0000313" key="2">
    <source>
        <dbReference type="EMBL" id="KAA5827104.1"/>
    </source>
</evidence>
<proteinExistence type="predicted"/>
<dbReference type="Pfam" id="PF19054">
    <property type="entry name" value="DUF5753"/>
    <property type="match status" value="1"/>
</dbReference>
<dbReference type="CDD" id="cd00093">
    <property type="entry name" value="HTH_XRE"/>
    <property type="match status" value="1"/>
</dbReference>
<dbReference type="AlphaFoldDB" id="A0A5M7BH32"/>
<dbReference type="SMART" id="SM00530">
    <property type="entry name" value="HTH_XRE"/>
    <property type="match status" value="1"/>
</dbReference>